<organism evidence="1 2">
    <name type="scientific">Trichonephila inaurata madagascariensis</name>
    <dbReference type="NCBI Taxonomy" id="2747483"/>
    <lineage>
        <taxon>Eukaryota</taxon>
        <taxon>Metazoa</taxon>
        <taxon>Ecdysozoa</taxon>
        <taxon>Arthropoda</taxon>
        <taxon>Chelicerata</taxon>
        <taxon>Arachnida</taxon>
        <taxon>Araneae</taxon>
        <taxon>Araneomorphae</taxon>
        <taxon>Entelegynae</taxon>
        <taxon>Araneoidea</taxon>
        <taxon>Nephilidae</taxon>
        <taxon>Trichonephila</taxon>
        <taxon>Trichonephila inaurata</taxon>
    </lineage>
</organism>
<reference evidence="1" key="1">
    <citation type="submission" date="2020-08" db="EMBL/GenBank/DDBJ databases">
        <title>Multicomponent nature underlies the extraordinary mechanical properties of spider dragline silk.</title>
        <authorList>
            <person name="Kono N."/>
            <person name="Nakamura H."/>
            <person name="Mori M."/>
            <person name="Yoshida Y."/>
            <person name="Ohtoshi R."/>
            <person name="Malay A.D."/>
            <person name="Moran D.A.P."/>
            <person name="Tomita M."/>
            <person name="Numata K."/>
            <person name="Arakawa K."/>
        </authorList>
    </citation>
    <scope>NUCLEOTIDE SEQUENCE</scope>
</reference>
<comment type="caution">
    <text evidence="1">The sequence shown here is derived from an EMBL/GenBank/DDBJ whole genome shotgun (WGS) entry which is preliminary data.</text>
</comment>
<dbReference type="Proteomes" id="UP000886998">
    <property type="component" value="Unassembled WGS sequence"/>
</dbReference>
<evidence type="ECO:0000313" key="1">
    <source>
        <dbReference type="EMBL" id="GFY55779.1"/>
    </source>
</evidence>
<dbReference type="AlphaFoldDB" id="A0A8X6XM50"/>
<dbReference type="EMBL" id="BMAV01010569">
    <property type="protein sequence ID" value="GFY55779.1"/>
    <property type="molecule type" value="Genomic_DNA"/>
</dbReference>
<name>A0A8X6XM50_9ARAC</name>
<proteinExistence type="predicted"/>
<protein>
    <submittedName>
        <fullName evidence="1">Uncharacterized protein</fullName>
    </submittedName>
</protein>
<sequence length="111" mass="12842">MNFLTPHLLETAIEKRMFCPLNTSLNLSTSHRNSPFQLRYEDKKNVPVLTTLCQNSIAGPLPLHPSCLPINRKGELTKAFRFVCQRWNKRDEITTHYFSEPPVAMRRGRSS</sequence>
<keyword evidence="2" id="KW-1185">Reference proteome</keyword>
<evidence type="ECO:0000313" key="2">
    <source>
        <dbReference type="Proteomes" id="UP000886998"/>
    </source>
</evidence>
<accession>A0A8X6XM50</accession>
<gene>
    <name evidence="1" type="ORF">TNIN_160711</name>
</gene>